<comment type="subcellular location">
    <subcellularLocation>
        <location evidence="1">Cytoplasm</location>
    </subcellularLocation>
</comment>
<gene>
    <name evidence="6" type="ORF">BJG266_LOCUS27130</name>
    <name evidence="7" type="ORF">QVE165_LOCUS42035</name>
</gene>
<dbReference type="InterPro" id="IPR016024">
    <property type="entry name" value="ARM-type_fold"/>
</dbReference>
<sequence>MSFEKINLVLKQISSSNSYSSIRLLIEEYFFDKNVHLTSIEQEKLVRLCLRKLPDWFSQTPEQIKDIKLNFHKYFLQTPILLKQKQLIDLIINEFQTNLNDYFIFLLIDIYEKNYEKLLNELEQDKDIGYIIHLPDRISNICMTNIPICFQSKIYFHRLSQYIQEQLITYHYPNMVAQIDTNINFLCQLVHRAAKLGHTEYIWRPLYKNLFLKKCSNDPLWLRLAQYFLLETIDDILLYTIQHGNANILDLFLSDRILHLPLLQTYLTDTLLFRKQLSIDIVQTILIYLTMSINRTEQCFENTFIRFLQLWSQDSFIRFSSNNQHLYICQCICICLSLNKQIQTNKDKDQILLCILNGIRIHIESTFDYIRRRGQFIGELIIERINLFSQSTQLQFNTYDKNHPEIQMLKKLAEINHSYIDRELSDDEQEEIPAKKESIVSIPDKPISSNTVVLREASIDDDDDDSEFESYDYSHDTAKSDVQKPTYIRTCLADLIATDKVSQLEAALHVLPSLIEIYKIECEEVALEIVRILLNYNSTFNIENFQELQLNGLITLCKTYPLLISDYLCKQFYEKNYTINQRSLILKTIQETGKKLSEIDQIQTKIQNELFVSDNDGDDDDDDDDNDSWQSTINKRLKLKTKYKIKNQSKKQILFKENYFGNIVGHFFYPLISFIDTTTPHLSLINNDNDHLLLCELLACLGRLCINAQNTLPLNNMIKQFLQVLKLLQQHEDAGVRHAVIYAYACCLVSIGSTCHDEDLQGNFIELKQWLDYIIIKDTNTEVQKLARSVRQILLKTLQEMTQNE</sequence>
<evidence type="ECO:0000259" key="4">
    <source>
        <dbReference type="Pfam" id="PF10193"/>
    </source>
</evidence>
<evidence type="ECO:0000313" key="8">
    <source>
        <dbReference type="Proteomes" id="UP000663832"/>
    </source>
</evidence>
<organism evidence="6 9">
    <name type="scientific">Adineta steineri</name>
    <dbReference type="NCBI Taxonomy" id="433720"/>
    <lineage>
        <taxon>Eukaryota</taxon>
        <taxon>Metazoa</taxon>
        <taxon>Spiralia</taxon>
        <taxon>Gnathifera</taxon>
        <taxon>Rotifera</taxon>
        <taxon>Eurotatoria</taxon>
        <taxon>Bdelloidea</taxon>
        <taxon>Adinetida</taxon>
        <taxon>Adinetidae</taxon>
        <taxon>Adineta</taxon>
    </lineage>
</organism>
<proteinExistence type="inferred from homology"/>
<dbReference type="GO" id="GO:0051879">
    <property type="term" value="F:Hsp90 protein binding"/>
    <property type="evidence" value="ECO:0007669"/>
    <property type="project" value="TreeGrafter"/>
</dbReference>
<dbReference type="InterPro" id="IPR051970">
    <property type="entry name" value="TEL2_Regulation"/>
</dbReference>
<dbReference type="Pfam" id="PF10193">
    <property type="entry name" value="Telomere_reg-2"/>
    <property type="match status" value="1"/>
</dbReference>
<dbReference type="Gene3D" id="1.25.40.720">
    <property type="entry name" value="Telomere length regulation protein 2, C-terminal domain"/>
    <property type="match status" value="1"/>
</dbReference>
<evidence type="ECO:0000259" key="5">
    <source>
        <dbReference type="Pfam" id="PF25320"/>
    </source>
</evidence>
<keyword evidence="3" id="KW-0963">Cytoplasm</keyword>
<dbReference type="GO" id="GO:0005829">
    <property type="term" value="C:cytosol"/>
    <property type="evidence" value="ECO:0007669"/>
    <property type="project" value="TreeGrafter"/>
</dbReference>
<dbReference type="SUPFAM" id="SSF48371">
    <property type="entry name" value="ARM repeat"/>
    <property type="match status" value="1"/>
</dbReference>
<evidence type="ECO:0000313" key="7">
    <source>
        <dbReference type="EMBL" id="CAF1477948.1"/>
    </source>
</evidence>
<evidence type="ECO:0000256" key="2">
    <source>
        <dbReference type="ARBA" id="ARBA00006133"/>
    </source>
</evidence>
<dbReference type="EMBL" id="CAJNOM010000511">
    <property type="protein sequence ID" value="CAF1477948.1"/>
    <property type="molecule type" value="Genomic_DNA"/>
</dbReference>
<dbReference type="GO" id="GO:0051083">
    <property type="term" value="P:'de novo' cotranslational protein folding"/>
    <property type="evidence" value="ECO:0007669"/>
    <property type="project" value="TreeGrafter"/>
</dbReference>
<feature type="domain" description="TELO2 ARM repeat" evidence="5">
    <location>
        <begin position="264"/>
        <end position="375"/>
    </location>
</feature>
<evidence type="ECO:0000256" key="1">
    <source>
        <dbReference type="ARBA" id="ARBA00004496"/>
    </source>
</evidence>
<evidence type="ECO:0000313" key="9">
    <source>
        <dbReference type="Proteomes" id="UP000663877"/>
    </source>
</evidence>
<accession>A0A814WPL3</accession>
<dbReference type="PANTHER" id="PTHR15830">
    <property type="entry name" value="TELOMERE LENGTH REGULATION PROTEIN TEL2 FAMILY MEMBER"/>
    <property type="match status" value="1"/>
</dbReference>
<dbReference type="InterPro" id="IPR019337">
    <property type="entry name" value="Telomere_length_regulation_dom"/>
</dbReference>
<dbReference type="Proteomes" id="UP000663877">
    <property type="component" value="Unassembled WGS sequence"/>
</dbReference>
<dbReference type="EMBL" id="CAJNOI010000243">
    <property type="protein sequence ID" value="CAF1205070.1"/>
    <property type="molecule type" value="Genomic_DNA"/>
</dbReference>
<reference evidence="6" key="1">
    <citation type="submission" date="2021-02" db="EMBL/GenBank/DDBJ databases">
        <authorList>
            <person name="Nowell W R."/>
        </authorList>
    </citation>
    <scope>NUCLEOTIDE SEQUENCE</scope>
</reference>
<dbReference type="Pfam" id="PF25320">
    <property type="entry name" value="TELO2_ARM"/>
    <property type="match status" value="1"/>
</dbReference>
<evidence type="ECO:0000256" key="3">
    <source>
        <dbReference type="ARBA" id="ARBA00022490"/>
    </source>
</evidence>
<keyword evidence="8" id="KW-1185">Reference proteome</keyword>
<dbReference type="GO" id="GO:0042162">
    <property type="term" value="F:telomeric DNA binding"/>
    <property type="evidence" value="ECO:0007669"/>
    <property type="project" value="TreeGrafter"/>
</dbReference>
<dbReference type="InterPro" id="IPR038528">
    <property type="entry name" value="TEL2_C_sf"/>
</dbReference>
<protein>
    <recommendedName>
        <fullName evidence="10">Telomere length regulation protein TEL2 homolog</fullName>
    </recommendedName>
</protein>
<comment type="caution">
    <text evidence="6">The sequence shown here is derived from an EMBL/GenBank/DDBJ whole genome shotgun (WGS) entry which is preliminary data.</text>
</comment>
<evidence type="ECO:0000313" key="6">
    <source>
        <dbReference type="EMBL" id="CAF1205070.1"/>
    </source>
</evidence>
<dbReference type="OrthoDB" id="10258062at2759"/>
<dbReference type="PANTHER" id="PTHR15830:SF10">
    <property type="entry name" value="TELOMERE LENGTH REGULATION PROTEIN TEL2 HOMOLOG"/>
    <property type="match status" value="1"/>
</dbReference>
<dbReference type="InterPro" id="IPR057348">
    <property type="entry name" value="TELO2_ARM"/>
</dbReference>
<comment type="similarity">
    <text evidence="2">Belongs to the TEL2 family.</text>
</comment>
<feature type="domain" description="Telomere length regulation protein conserved" evidence="4">
    <location>
        <begin position="485"/>
        <end position="591"/>
    </location>
</feature>
<name>A0A814WPL3_9BILA</name>
<evidence type="ECO:0008006" key="10">
    <source>
        <dbReference type="Google" id="ProtNLM"/>
    </source>
</evidence>
<dbReference type="Proteomes" id="UP000663832">
    <property type="component" value="Unassembled WGS sequence"/>
</dbReference>
<dbReference type="AlphaFoldDB" id="A0A814WPL3"/>